<dbReference type="STRING" id="47855.GA0070606_4849"/>
<dbReference type="InterPro" id="IPR036259">
    <property type="entry name" value="MFS_trans_sf"/>
</dbReference>
<dbReference type="InterPro" id="IPR020846">
    <property type="entry name" value="MFS_dom"/>
</dbReference>
<name>A0A1C6VQS3_9ACTN</name>
<keyword evidence="3 6" id="KW-0812">Transmembrane</keyword>
<dbReference type="GO" id="GO:0022857">
    <property type="term" value="F:transmembrane transporter activity"/>
    <property type="evidence" value="ECO:0007669"/>
    <property type="project" value="InterPro"/>
</dbReference>
<comment type="subcellular location">
    <subcellularLocation>
        <location evidence="1">Cell membrane</location>
        <topology evidence="1">Multi-pass membrane protein</topology>
    </subcellularLocation>
</comment>
<feature type="transmembrane region" description="Helical" evidence="6">
    <location>
        <begin position="45"/>
        <end position="68"/>
    </location>
</feature>
<dbReference type="Gene3D" id="1.20.1250.20">
    <property type="entry name" value="MFS general substrate transporter like domains"/>
    <property type="match status" value="1"/>
</dbReference>
<dbReference type="InterPro" id="IPR011701">
    <property type="entry name" value="MFS"/>
</dbReference>
<proteinExistence type="predicted"/>
<protein>
    <recommendedName>
        <fullName evidence="7">Major facilitator superfamily (MFS) profile domain-containing protein</fullName>
    </recommendedName>
</protein>
<evidence type="ECO:0000313" key="9">
    <source>
        <dbReference type="Proteomes" id="UP000199001"/>
    </source>
</evidence>
<evidence type="ECO:0000256" key="3">
    <source>
        <dbReference type="ARBA" id="ARBA00022692"/>
    </source>
</evidence>
<sequence>MIAGGLAVRLVPARHVAPATAVIFGGVSTASVLGVPAGTVVGDLLGWRAAFGVAGVLALLTTVTVAAARRDRTA</sequence>
<evidence type="ECO:0000256" key="5">
    <source>
        <dbReference type="ARBA" id="ARBA00023136"/>
    </source>
</evidence>
<feature type="domain" description="Major facilitator superfamily (MFS) profile" evidence="7">
    <location>
        <begin position="1"/>
        <end position="74"/>
    </location>
</feature>
<dbReference type="PANTHER" id="PTHR43124">
    <property type="entry name" value="PURINE EFFLUX PUMP PBUE"/>
    <property type="match status" value="1"/>
</dbReference>
<dbReference type="EMBL" id="FMHZ01000002">
    <property type="protein sequence ID" value="SCL68681.1"/>
    <property type="molecule type" value="Genomic_DNA"/>
</dbReference>
<dbReference type="AlphaFoldDB" id="A0A1C6VQS3"/>
<dbReference type="PROSITE" id="PS50850">
    <property type="entry name" value="MFS"/>
    <property type="match status" value="1"/>
</dbReference>
<dbReference type="SUPFAM" id="SSF103473">
    <property type="entry name" value="MFS general substrate transporter"/>
    <property type="match status" value="1"/>
</dbReference>
<evidence type="ECO:0000256" key="4">
    <source>
        <dbReference type="ARBA" id="ARBA00022989"/>
    </source>
</evidence>
<dbReference type="Proteomes" id="UP000199001">
    <property type="component" value="Unassembled WGS sequence"/>
</dbReference>
<keyword evidence="5 6" id="KW-0472">Membrane</keyword>
<evidence type="ECO:0000313" key="8">
    <source>
        <dbReference type="EMBL" id="SCL68681.1"/>
    </source>
</evidence>
<accession>A0A1C6VQS3</accession>
<keyword evidence="2" id="KW-1003">Cell membrane</keyword>
<evidence type="ECO:0000256" key="1">
    <source>
        <dbReference type="ARBA" id="ARBA00004651"/>
    </source>
</evidence>
<keyword evidence="4 6" id="KW-1133">Transmembrane helix</keyword>
<dbReference type="InterPro" id="IPR050189">
    <property type="entry name" value="MFS_Efflux_Transporters"/>
</dbReference>
<dbReference type="Pfam" id="PF07690">
    <property type="entry name" value="MFS_1"/>
    <property type="match status" value="1"/>
</dbReference>
<reference evidence="9" key="1">
    <citation type="submission" date="2016-06" db="EMBL/GenBank/DDBJ databases">
        <authorList>
            <person name="Varghese N."/>
            <person name="Submissions Spin"/>
        </authorList>
    </citation>
    <scope>NUCLEOTIDE SEQUENCE [LARGE SCALE GENOMIC DNA]</scope>
    <source>
        <strain evidence="9">DSM 43903</strain>
    </source>
</reference>
<evidence type="ECO:0000256" key="2">
    <source>
        <dbReference type="ARBA" id="ARBA00022475"/>
    </source>
</evidence>
<dbReference type="PANTHER" id="PTHR43124:SF3">
    <property type="entry name" value="CHLORAMPHENICOL EFFLUX PUMP RV0191"/>
    <property type="match status" value="1"/>
</dbReference>
<gene>
    <name evidence="8" type="ORF">GA0070606_4849</name>
</gene>
<organism evidence="8 9">
    <name type="scientific">Micromonospora citrea</name>
    <dbReference type="NCBI Taxonomy" id="47855"/>
    <lineage>
        <taxon>Bacteria</taxon>
        <taxon>Bacillati</taxon>
        <taxon>Actinomycetota</taxon>
        <taxon>Actinomycetes</taxon>
        <taxon>Micromonosporales</taxon>
        <taxon>Micromonosporaceae</taxon>
        <taxon>Micromonospora</taxon>
    </lineage>
</organism>
<evidence type="ECO:0000256" key="6">
    <source>
        <dbReference type="SAM" id="Phobius"/>
    </source>
</evidence>
<keyword evidence="9" id="KW-1185">Reference proteome</keyword>
<dbReference type="GO" id="GO:0005886">
    <property type="term" value="C:plasma membrane"/>
    <property type="evidence" value="ECO:0007669"/>
    <property type="project" value="UniProtKB-SubCell"/>
</dbReference>
<evidence type="ECO:0000259" key="7">
    <source>
        <dbReference type="PROSITE" id="PS50850"/>
    </source>
</evidence>